<evidence type="ECO:0000256" key="5">
    <source>
        <dbReference type="ARBA" id="ARBA00048539"/>
    </source>
</evidence>
<evidence type="ECO:0000256" key="2">
    <source>
        <dbReference type="ARBA" id="ARBA00022694"/>
    </source>
</evidence>
<reference evidence="9 10" key="1">
    <citation type="submission" date="2023-07" db="EMBL/GenBank/DDBJ databases">
        <title>Genomic Encyclopedia of Type Strains, Phase IV (KMG-IV): sequencing the most valuable type-strain genomes for metagenomic binning, comparative biology and taxonomic classification.</title>
        <authorList>
            <person name="Goeker M."/>
        </authorList>
    </citation>
    <scope>NUCLEOTIDE SEQUENCE [LARGE SCALE GENOMIC DNA]</scope>
    <source>
        <strain evidence="9 10">DSM 18695</strain>
    </source>
</reference>
<dbReference type="PANTHER" id="PTHR43033:SF1">
    <property type="entry name" value="TRNA(ILE)-LYSIDINE SYNTHASE-RELATED"/>
    <property type="match status" value="1"/>
</dbReference>
<dbReference type="InterPro" id="IPR011063">
    <property type="entry name" value="TilS/TtcA_N"/>
</dbReference>
<evidence type="ECO:0000256" key="1">
    <source>
        <dbReference type="ARBA" id="ARBA00022598"/>
    </source>
</evidence>
<keyword evidence="1 6" id="KW-0436">Ligase</keyword>
<dbReference type="InterPro" id="IPR012094">
    <property type="entry name" value="tRNA_Ile_lys_synt"/>
</dbReference>
<evidence type="ECO:0000259" key="8">
    <source>
        <dbReference type="Pfam" id="PF01171"/>
    </source>
</evidence>
<keyword evidence="4 6" id="KW-0067">ATP-binding</keyword>
<dbReference type="PANTHER" id="PTHR43033">
    <property type="entry name" value="TRNA(ILE)-LYSIDINE SYNTHASE-RELATED"/>
    <property type="match status" value="1"/>
</dbReference>
<dbReference type="NCBIfam" id="TIGR02432">
    <property type="entry name" value="lysidine_TilS_N"/>
    <property type="match status" value="1"/>
</dbReference>
<dbReference type="CDD" id="cd01992">
    <property type="entry name" value="TilS_N"/>
    <property type="match status" value="1"/>
</dbReference>
<dbReference type="InterPro" id="IPR012795">
    <property type="entry name" value="tRNA_Ile_lys_synt_N"/>
</dbReference>
<sequence length="433" mass="45662">MIPASAFAKILGRRLSATSVAPVAVAFSGGGDSLALLLAARDWGRRRLVVLTVDHGLNPQSAAWTRRCGETAARLGLEFRALAWTGEKPATGLPAAARAARHALLADAAREAGARVILMGHTASDLTESAAMRAEGSTVPDAREWGPSPAWPEGRGVFLFRPMLGLARDDIRDWLRTRGETWIDDPANEDVKYARARARKSSPGGGGGPPRRGGGGGQCDLHGSEKSEADRLRASAGRGSHTDPLHHAAHGPPPPPGEDCWFELPRATPLQILAAACLCAAGTTRPPRGDRLQRLADRLATAETFTATLAGARIEARPDRVLITRDAGELSQDPTPLPPNQPIVWDGRFELTATQPGLTVRPLAGLSRRLPATERAALTRLPAAVRPGLPVIVDQSGAVSCPILAGSGAVRCEVLTMARFDAAIGLVQSEPDM</sequence>
<dbReference type="EC" id="6.3.4.19" evidence="6"/>
<protein>
    <recommendedName>
        <fullName evidence="6">tRNA(Ile)-lysidine synthase</fullName>
        <ecNumber evidence="6">6.3.4.19</ecNumber>
    </recommendedName>
    <alternativeName>
        <fullName evidence="6">tRNA(Ile)-2-lysyl-cytidine synthase</fullName>
    </alternativeName>
    <alternativeName>
        <fullName evidence="6">tRNA(Ile)-lysidine synthetase</fullName>
    </alternativeName>
</protein>
<evidence type="ECO:0000313" key="9">
    <source>
        <dbReference type="EMBL" id="MDQ0465106.1"/>
    </source>
</evidence>
<evidence type="ECO:0000256" key="6">
    <source>
        <dbReference type="HAMAP-Rule" id="MF_01161"/>
    </source>
</evidence>
<comment type="subcellular location">
    <subcellularLocation>
        <location evidence="6">Cytoplasm</location>
    </subcellularLocation>
</comment>
<dbReference type="InterPro" id="IPR014729">
    <property type="entry name" value="Rossmann-like_a/b/a_fold"/>
</dbReference>
<comment type="caution">
    <text evidence="9">The sequence shown here is derived from an EMBL/GenBank/DDBJ whole genome shotgun (WGS) entry which is preliminary data.</text>
</comment>
<dbReference type="EMBL" id="JAUSVS010000005">
    <property type="protein sequence ID" value="MDQ0465106.1"/>
    <property type="molecule type" value="Genomic_DNA"/>
</dbReference>
<evidence type="ECO:0000256" key="7">
    <source>
        <dbReference type="SAM" id="MobiDB-lite"/>
    </source>
</evidence>
<evidence type="ECO:0000313" key="10">
    <source>
        <dbReference type="Proteomes" id="UP001228905"/>
    </source>
</evidence>
<name>A0ABU0IUV2_9CAUL</name>
<feature type="region of interest" description="Disordered" evidence="7">
    <location>
        <begin position="194"/>
        <end position="258"/>
    </location>
</feature>
<feature type="compositionally biased region" description="Basic and acidic residues" evidence="7">
    <location>
        <begin position="222"/>
        <end position="233"/>
    </location>
</feature>
<dbReference type="Gene3D" id="3.40.50.620">
    <property type="entry name" value="HUPs"/>
    <property type="match status" value="1"/>
</dbReference>
<comment type="similarity">
    <text evidence="6">Belongs to the tRNA(Ile)-lysidine synthase family.</text>
</comment>
<organism evidence="9 10">
    <name type="scientific">Caulobacter ginsengisoli</name>
    <dbReference type="NCBI Taxonomy" id="400775"/>
    <lineage>
        <taxon>Bacteria</taxon>
        <taxon>Pseudomonadati</taxon>
        <taxon>Pseudomonadota</taxon>
        <taxon>Alphaproteobacteria</taxon>
        <taxon>Caulobacterales</taxon>
        <taxon>Caulobacteraceae</taxon>
        <taxon>Caulobacter</taxon>
    </lineage>
</organism>
<proteinExistence type="inferred from homology"/>
<dbReference type="Proteomes" id="UP001228905">
    <property type="component" value="Unassembled WGS sequence"/>
</dbReference>
<evidence type="ECO:0000256" key="3">
    <source>
        <dbReference type="ARBA" id="ARBA00022741"/>
    </source>
</evidence>
<dbReference type="Pfam" id="PF01171">
    <property type="entry name" value="ATP_bind_3"/>
    <property type="match status" value="1"/>
</dbReference>
<keyword evidence="2 6" id="KW-0819">tRNA processing</keyword>
<comment type="catalytic activity">
    <reaction evidence="5 6">
        <text>cytidine(34) in tRNA(Ile2) + L-lysine + ATP = lysidine(34) in tRNA(Ile2) + AMP + diphosphate + H(+)</text>
        <dbReference type="Rhea" id="RHEA:43744"/>
        <dbReference type="Rhea" id="RHEA-COMP:10625"/>
        <dbReference type="Rhea" id="RHEA-COMP:10670"/>
        <dbReference type="ChEBI" id="CHEBI:15378"/>
        <dbReference type="ChEBI" id="CHEBI:30616"/>
        <dbReference type="ChEBI" id="CHEBI:32551"/>
        <dbReference type="ChEBI" id="CHEBI:33019"/>
        <dbReference type="ChEBI" id="CHEBI:82748"/>
        <dbReference type="ChEBI" id="CHEBI:83665"/>
        <dbReference type="ChEBI" id="CHEBI:456215"/>
        <dbReference type="EC" id="6.3.4.19"/>
    </reaction>
</comment>
<dbReference type="SUPFAM" id="SSF52402">
    <property type="entry name" value="Adenine nucleotide alpha hydrolases-like"/>
    <property type="match status" value="1"/>
</dbReference>
<feature type="binding site" evidence="6">
    <location>
        <begin position="28"/>
        <end position="33"/>
    </location>
    <ligand>
        <name>ATP</name>
        <dbReference type="ChEBI" id="CHEBI:30616"/>
    </ligand>
</feature>
<comment type="domain">
    <text evidence="6">The N-terminal region contains the highly conserved SGGXDS motif, predicted to be a P-loop motif involved in ATP binding.</text>
</comment>
<evidence type="ECO:0000256" key="4">
    <source>
        <dbReference type="ARBA" id="ARBA00022840"/>
    </source>
</evidence>
<dbReference type="GO" id="GO:0032267">
    <property type="term" value="F:tRNA(Ile)-lysidine synthase activity"/>
    <property type="evidence" value="ECO:0007669"/>
    <property type="project" value="UniProtKB-EC"/>
</dbReference>
<accession>A0ABU0IUV2</accession>
<keyword evidence="6" id="KW-0963">Cytoplasm</keyword>
<keyword evidence="3 6" id="KW-0547">Nucleotide-binding</keyword>
<comment type="function">
    <text evidence="6">Ligates lysine onto the cytidine present at position 34 of the AUA codon-specific tRNA(Ile) that contains the anticodon CAU, in an ATP-dependent manner. Cytidine is converted to lysidine, thus changing the amino acid specificity of the tRNA from methionine to isoleucine.</text>
</comment>
<keyword evidence="10" id="KW-1185">Reference proteome</keyword>
<feature type="compositionally biased region" description="Gly residues" evidence="7">
    <location>
        <begin position="203"/>
        <end position="218"/>
    </location>
</feature>
<gene>
    <name evidence="6" type="primary">tilS</name>
    <name evidence="9" type="ORF">QO010_002890</name>
</gene>
<dbReference type="HAMAP" id="MF_01161">
    <property type="entry name" value="tRNA_Ile_lys_synt"/>
    <property type="match status" value="1"/>
</dbReference>
<feature type="domain" description="tRNA(Ile)-lysidine/2-thiocytidine synthase N-terminal" evidence="8">
    <location>
        <begin position="23"/>
        <end position="200"/>
    </location>
</feature>